<accession>A0A381T7E1</accession>
<keyword evidence="3" id="KW-1133">Transmembrane helix</keyword>
<proteinExistence type="inferred from homology"/>
<evidence type="ECO:0000256" key="2">
    <source>
        <dbReference type="ARBA" id="ARBA00023002"/>
    </source>
</evidence>
<evidence type="ECO:0000256" key="3">
    <source>
        <dbReference type="SAM" id="Phobius"/>
    </source>
</evidence>
<dbReference type="PANTHER" id="PTHR43673:SF10">
    <property type="entry name" value="NADH DEHYDROGENASE_NAD(P)H NITROREDUCTASE XCC3605-RELATED"/>
    <property type="match status" value="1"/>
</dbReference>
<dbReference type="SUPFAM" id="SSF55469">
    <property type="entry name" value="FMN-dependent nitroreductase-like"/>
    <property type="match status" value="1"/>
</dbReference>
<keyword evidence="2" id="KW-0560">Oxidoreductase</keyword>
<keyword evidence="3" id="KW-0812">Transmembrane</keyword>
<gene>
    <name evidence="5" type="ORF">METZ01_LOCUS63461</name>
</gene>
<dbReference type="Pfam" id="PF00881">
    <property type="entry name" value="Nitroreductase"/>
    <property type="match status" value="1"/>
</dbReference>
<dbReference type="AlphaFoldDB" id="A0A381T7E1"/>
<dbReference type="EMBL" id="UINC01003952">
    <property type="protein sequence ID" value="SVA10607.1"/>
    <property type="molecule type" value="Genomic_DNA"/>
</dbReference>
<feature type="transmembrane region" description="Helical" evidence="3">
    <location>
        <begin position="130"/>
        <end position="152"/>
    </location>
</feature>
<reference evidence="5" key="1">
    <citation type="submission" date="2018-05" db="EMBL/GenBank/DDBJ databases">
        <authorList>
            <person name="Lanie J.A."/>
            <person name="Ng W.-L."/>
            <person name="Kazmierczak K.M."/>
            <person name="Andrzejewski T.M."/>
            <person name="Davidsen T.M."/>
            <person name="Wayne K.J."/>
            <person name="Tettelin H."/>
            <person name="Glass J.I."/>
            <person name="Rusch D."/>
            <person name="Podicherti R."/>
            <person name="Tsui H.-C.T."/>
            <person name="Winkler M.E."/>
        </authorList>
    </citation>
    <scope>NUCLEOTIDE SEQUENCE</scope>
</reference>
<keyword evidence="3" id="KW-0472">Membrane</keyword>
<dbReference type="InterPro" id="IPR029479">
    <property type="entry name" value="Nitroreductase"/>
</dbReference>
<organism evidence="5">
    <name type="scientific">marine metagenome</name>
    <dbReference type="NCBI Taxonomy" id="408172"/>
    <lineage>
        <taxon>unclassified sequences</taxon>
        <taxon>metagenomes</taxon>
        <taxon>ecological metagenomes</taxon>
    </lineage>
</organism>
<comment type="similarity">
    <text evidence="1">Belongs to the nitroreductase family.</text>
</comment>
<evidence type="ECO:0000256" key="1">
    <source>
        <dbReference type="ARBA" id="ARBA00007118"/>
    </source>
</evidence>
<evidence type="ECO:0000313" key="5">
    <source>
        <dbReference type="EMBL" id="SVA10607.1"/>
    </source>
</evidence>
<dbReference type="Gene3D" id="3.40.109.10">
    <property type="entry name" value="NADH Oxidase"/>
    <property type="match status" value="1"/>
</dbReference>
<dbReference type="PANTHER" id="PTHR43673">
    <property type="entry name" value="NAD(P)H NITROREDUCTASE YDGI-RELATED"/>
    <property type="match status" value="1"/>
</dbReference>
<name>A0A381T7E1_9ZZZZ</name>
<sequence>MEKKVSESINLRRSVRIFKKIDIDKEKVKQCLYNGSLAANSSNLQLWEFVQVTNKDVQKKLTKACLNQNAAKTANQLVIIVVRKDLWRERAKGNANFFTKQSEDGLISSKRYKMALKYYTKLIPFTYSDFFGILGILKSFIAQVTGLFMPMFRQVTSTDKRIVSHKSAALAAQNFMISMSAIGYDTCPMEGFDSQMVKKILNLPSKAEINMVIGCGIRDQKGVYGPRYRVPFESVYKNI</sequence>
<dbReference type="GO" id="GO:0016491">
    <property type="term" value="F:oxidoreductase activity"/>
    <property type="evidence" value="ECO:0007669"/>
    <property type="project" value="UniProtKB-KW"/>
</dbReference>
<feature type="domain" description="Nitroreductase" evidence="4">
    <location>
        <begin position="12"/>
        <end position="216"/>
    </location>
</feature>
<dbReference type="InterPro" id="IPR000415">
    <property type="entry name" value="Nitroreductase-like"/>
</dbReference>
<evidence type="ECO:0000259" key="4">
    <source>
        <dbReference type="Pfam" id="PF00881"/>
    </source>
</evidence>
<protein>
    <recommendedName>
        <fullName evidence="4">Nitroreductase domain-containing protein</fullName>
    </recommendedName>
</protein>